<dbReference type="GeneID" id="29442501"/>
<dbReference type="PANTHER" id="PTHR43520">
    <property type="entry name" value="ATP7, ISOFORM B"/>
    <property type="match status" value="1"/>
</dbReference>
<dbReference type="SUPFAM" id="SSF56784">
    <property type="entry name" value="HAD-like"/>
    <property type="match status" value="1"/>
</dbReference>
<dbReference type="SFLD" id="SFLDF00027">
    <property type="entry name" value="p-type_atpase"/>
    <property type="match status" value="1"/>
</dbReference>
<keyword evidence="7 17" id="KW-0479">Metal-binding</keyword>
<dbReference type="NCBIfam" id="TIGR01512">
    <property type="entry name" value="ATPase-IB2_Cd"/>
    <property type="match status" value="1"/>
</dbReference>
<dbReference type="GO" id="GO:0005886">
    <property type="term" value="C:plasma membrane"/>
    <property type="evidence" value="ECO:0007669"/>
    <property type="project" value="UniProtKB-SubCell"/>
</dbReference>
<dbReference type="SUPFAM" id="SSF81665">
    <property type="entry name" value="Calcium ATPase, transmembrane domain M"/>
    <property type="match status" value="1"/>
</dbReference>
<evidence type="ECO:0000256" key="12">
    <source>
        <dbReference type="ARBA" id="ARBA00022989"/>
    </source>
</evidence>
<name>A0A0M9DM60_9BACI</name>
<dbReference type="NCBIfam" id="TIGR01525">
    <property type="entry name" value="ATPase-IB_hvy"/>
    <property type="match status" value="1"/>
</dbReference>
<dbReference type="InterPro" id="IPR001757">
    <property type="entry name" value="P_typ_ATPase"/>
</dbReference>
<evidence type="ECO:0000256" key="13">
    <source>
        <dbReference type="ARBA" id="ARBA00023008"/>
    </source>
</evidence>
<dbReference type="InterPro" id="IPR023214">
    <property type="entry name" value="HAD_sf"/>
</dbReference>
<evidence type="ECO:0000256" key="15">
    <source>
        <dbReference type="ARBA" id="ARBA00023136"/>
    </source>
</evidence>
<dbReference type="SFLD" id="SFLDS00003">
    <property type="entry name" value="Haloacid_Dehalogenase"/>
    <property type="match status" value="1"/>
</dbReference>
<dbReference type="GO" id="GO:0043682">
    <property type="term" value="F:P-type divalent copper transporter activity"/>
    <property type="evidence" value="ECO:0007669"/>
    <property type="project" value="TreeGrafter"/>
</dbReference>
<feature type="transmembrane region" description="Helical" evidence="17">
    <location>
        <begin position="100"/>
        <end position="121"/>
    </location>
</feature>
<dbReference type="FunFam" id="2.70.150.10:FF:000002">
    <property type="entry name" value="Copper-transporting ATPase 1, putative"/>
    <property type="match status" value="1"/>
</dbReference>
<evidence type="ECO:0000256" key="7">
    <source>
        <dbReference type="ARBA" id="ARBA00022723"/>
    </source>
</evidence>
<dbReference type="InterPro" id="IPR036412">
    <property type="entry name" value="HAD-like_sf"/>
</dbReference>
<evidence type="ECO:0000256" key="18">
    <source>
        <dbReference type="SAM" id="MobiDB-lite"/>
    </source>
</evidence>
<organism evidence="20 21">
    <name type="scientific">Lysinibacillus macroides</name>
    <dbReference type="NCBI Taxonomy" id="33935"/>
    <lineage>
        <taxon>Bacteria</taxon>
        <taxon>Bacillati</taxon>
        <taxon>Bacillota</taxon>
        <taxon>Bacilli</taxon>
        <taxon>Bacillales</taxon>
        <taxon>Bacillaceae</taxon>
        <taxon>Lysinibacillus</taxon>
    </lineage>
</organism>
<dbReference type="OrthoDB" id="9813266at2"/>
<keyword evidence="13" id="KW-0186">Copper</keyword>
<evidence type="ECO:0000256" key="9">
    <source>
        <dbReference type="ARBA" id="ARBA00022796"/>
    </source>
</evidence>
<dbReference type="InterPro" id="IPR023298">
    <property type="entry name" value="ATPase_P-typ_TM_dom_sf"/>
</dbReference>
<feature type="transmembrane region" description="Helical" evidence="17">
    <location>
        <begin position="67"/>
        <end position="88"/>
    </location>
</feature>
<sequence length="700" mass="76445">MERKEKRDHIHNHNVSHEPITNHMQDVHENYSPNNKKNNEHNHHQHNQSEGNNKHHGHSISDFKKRFWVSLVLTIPISYLSMMIQMLLGYKVNFAGDTLLLFLLSTIVFFYGGKPFLLGAWSELKNRTPGMMLLITLAIVTAYVYSSLTAFFIEGSDFFFELATLIVIMLLGHWIEMRSIMGASKALEELIKLMPKEAHKLDASGNLIEVSVEDLKPGDQILVKPGEKIPIDGIVFEGHSTVDESMLTGESIPIEKKVGMEAIGGSINGEGVLKINVSKTGSDTYLAQVIQLVSDAEKTKSKAQGFADTAAKWLFYVAIVAGIITLVYWWSTDDFDFALERMVTVLIIACPHALGLATPLVTSRSTSIAAKKGLLIRNRTSFENAFKINRIVFDKTGTLTEGNFGITDIHPVTGVSEKELLKLAYSVEIQSEHPIAKGIVKEGKKQNIKVSEVKGFKNLTGKGLVANVNGSEIAIVSPNVLKEKNISFDESTYEKLAQQGKTVIFILKDNVFLGMIALADIIRDSSYKVIKELSDLGIETVMMTGDNVRVAKYVGEKLGMTKVIAEVLPHEKANKVKGLKEENSKVAMVGDGVNDAPALAESDLGIAIGAGTDVAIETADVVLVNSNPEDILNTLKLSKASHKKMVQNLGWAAGYNILAIPLAAGVLYSVGIVITPAIGAAVMSLSTIICAINAQLLKIE</sequence>
<dbReference type="GO" id="GO:0016887">
    <property type="term" value="F:ATP hydrolysis activity"/>
    <property type="evidence" value="ECO:0007669"/>
    <property type="project" value="InterPro"/>
</dbReference>
<keyword evidence="11" id="KW-1278">Translocase</keyword>
<feature type="transmembrane region" description="Helical" evidence="17">
    <location>
        <begin position="677"/>
        <end position="697"/>
    </location>
</feature>
<keyword evidence="12 17" id="KW-1133">Transmembrane helix</keyword>
<evidence type="ECO:0000256" key="4">
    <source>
        <dbReference type="ARBA" id="ARBA00022448"/>
    </source>
</evidence>
<evidence type="ECO:0000313" key="21">
    <source>
        <dbReference type="Proteomes" id="UP000037977"/>
    </source>
</evidence>
<dbReference type="GO" id="GO:0005524">
    <property type="term" value="F:ATP binding"/>
    <property type="evidence" value="ECO:0007669"/>
    <property type="project" value="UniProtKB-UniRule"/>
</dbReference>
<dbReference type="InterPro" id="IPR059000">
    <property type="entry name" value="ATPase_P-type_domA"/>
</dbReference>
<dbReference type="GO" id="GO:0005507">
    <property type="term" value="F:copper ion binding"/>
    <property type="evidence" value="ECO:0007669"/>
    <property type="project" value="TreeGrafter"/>
</dbReference>
<keyword evidence="6 17" id="KW-0812">Transmembrane</keyword>
<dbReference type="PRINTS" id="PR00119">
    <property type="entry name" value="CATATPASE"/>
</dbReference>
<feature type="transmembrane region" description="Helical" evidence="17">
    <location>
        <begin position="310"/>
        <end position="330"/>
    </location>
</feature>
<dbReference type="GO" id="GO:0140581">
    <property type="term" value="F:P-type monovalent copper transporter activity"/>
    <property type="evidence" value="ECO:0007669"/>
    <property type="project" value="UniProtKB-EC"/>
</dbReference>
<evidence type="ECO:0000256" key="11">
    <source>
        <dbReference type="ARBA" id="ARBA00022967"/>
    </source>
</evidence>
<accession>A0A0M9DM60</accession>
<comment type="caution">
    <text evidence="20">The sequence shown here is derived from an EMBL/GenBank/DDBJ whole genome shotgun (WGS) entry which is preliminary data.</text>
</comment>
<dbReference type="Pfam" id="PF00702">
    <property type="entry name" value="Hydrolase"/>
    <property type="match status" value="1"/>
</dbReference>
<dbReference type="InterPro" id="IPR023299">
    <property type="entry name" value="ATPase_P-typ_cyto_dom_N"/>
</dbReference>
<dbReference type="STRING" id="33935.ADM90_00140"/>
<dbReference type="Pfam" id="PF00122">
    <property type="entry name" value="E1-E2_ATPase"/>
    <property type="match status" value="1"/>
</dbReference>
<evidence type="ECO:0000256" key="2">
    <source>
        <dbReference type="ARBA" id="ARBA00006024"/>
    </source>
</evidence>
<comment type="catalytic activity">
    <reaction evidence="16">
        <text>Cu(+)(in) + ATP + H2O = Cu(+)(out) + ADP + phosphate + H(+)</text>
        <dbReference type="Rhea" id="RHEA:25792"/>
        <dbReference type="ChEBI" id="CHEBI:15377"/>
        <dbReference type="ChEBI" id="CHEBI:15378"/>
        <dbReference type="ChEBI" id="CHEBI:30616"/>
        <dbReference type="ChEBI" id="CHEBI:43474"/>
        <dbReference type="ChEBI" id="CHEBI:49552"/>
        <dbReference type="ChEBI" id="CHEBI:456216"/>
        <dbReference type="EC" id="7.2.2.8"/>
    </reaction>
</comment>
<evidence type="ECO:0000256" key="3">
    <source>
        <dbReference type="ARBA" id="ARBA00012517"/>
    </source>
</evidence>
<evidence type="ECO:0000256" key="8">
    <source>
        <dbReference type="ARBA" id="ARBA00022741"/>
    </source>
</evidence>
<dbReference type="Gene3D" id="2.70.150.10">
    <property type="entry name" value="Calcium-transporting ATPase, cytoplasmic transduction domain A"/>
    <property type="match status" value="1"/>
</dbReference>
<dbReference type="InterPro" id="IPR027256">
    <property type="entry name" value="P-typ_ATPase_IB"/>
</dbReference>
<dbReference type="PROSITE" id="PS00154">
    <property type="entry name" value="ATPASE_E1_E2"/>
    <property type="match status" value="1"/>
</dbReference>
<dbReference type="NCBIfam" id="TIGR01511">
    <property type="entry name" value="ATPase-IB1_Cu"/>
    <property type="match status" value="1"/>
</dbReference>
<dbReference type="Gene3D" id="3.40.50.1000">
    <property type="entry name" value="HAD superfamily/HAD-like"/>
    <property type="match status" value="1"/>
</dbReference>
<gene>
    <name evidence="20" type="ORF">ADM90_00140</name>
</gene>
<dbReference type="Gene3D" id="3.40.1110.10">
    <property type="entry name" value="Calcium-transporting ATPase, cytoplasmic domain N"/>
    <property type="match status" value="1"/>
</dbReference>
<dbReference type="InterPro" id="IPR008250">
    <property type="entry name" value="ATPase_P-typ_transduc_dom_A_sf"/>
</dbReference>
<dbReference type="EC" id="7.2.2.8" evidence="3"/>
<keyword evidence="21" id="KW-1185">Reference proteome</keyword>
<dbReference type="AlphaFoldDB" id="A0A0M9DM60"/>
<dbReference type="GO" id="GO:0055070">
    <property type="term" value="P:copper ion homeostasis"/>
    <property type="evidence" value="ECO:0007669"/>
    <property type="project" value="TreeGrafter"/>
</dbReference>
<keyword evidence="8 17" id="KW-0547">Nucleotide-binding</keyword>
<keyword evidence="4" id="KW-0813">Transport</keyword>
<evidence type="ECO:0000256" key="14">
    <source>
        <dbReference type="ARBA" id="ARBA00023065"/>
    </source>
</evidence>
<evidence type="ECO:0000256" key="17">
    <source>
        <dbReference type="RuleBase" id="RU362081"/>
    </source>
</evidence>
<evidence type="ECO:0000256" key="16">
    <source>
        <dbReference type="ARBA" id="ARBA00049289"/>
    </source>
</evidence>
<keyword evidence="9" id="KW-0187">Copper transport</keyword>
<dbReference type="PATRIC" id="fig|33935.3.peg.1651"/>
<dbReference type="Proteomes" id="UP000037977">
    <property type="component" value="Unassembled WGS sequence"/>
</dbReference>
<feature type="transmembrane region" description="Helical" evidence="17">
    <location>
        <begin position="133"/>
        <end position="152"/>
    </location>
</feature>
<proteinExistence type="inferred from homology"/>
<evidence type="ECO:0000256" key="6">
    <source>
        <dbReference type="ARBA" id="ARBA00022692"/>
    </source>
</evidence>
<feature type="transmembrane region" description="Helical" evidence="17">
    <location>
        <begin position="342"/>
        <end position="362"/>
    </location>
</feature>
<evidence type="ECO:0000256" key="10">
    <source>
        <dbReference type="ARBA" id="ARBA00022840"/>
    </source>
</evidence>
<dbReference type="RefSeq" id="WP_009374088.1">
    <property type="nucleotide sequence ID" value="NZ_CP065643.1"/>
</dbReference>
<keyword evidence="14" id="KW-0406">Ion transport</keyword>
<feature type="transmembrane region" description="Helical" evidence="17">
    <location>
        <begin position="649"/>
        <end position="671"/>
    </location>
</feature>
<keyword evidence="17" id="KW-1003">Cell membrane</keyword>
<evidence type="ECO:0000313" key="20">
    <source>
        <dbReference type="EMBL" id="KOY84248.1"/>
    </source>
</evidence>
<comment type="similarity">
    <text evidence="2 17">Belongs to the cation transport ATPase (P-type) (TC 3.A.3) family. Type IB subfamily.</text>
</comment>
<evidence type="ECO:0000259" key="19">
    <source>
        <dbReference type="Pfam" id="PF00122"/>
    </source>
</evidence>
<dbReference type="InterPro" id="IPR018303">
    <property type="entry name" value="ATPase_P-typ_P_site"/>
</dbReference>
<feature type="region of interest" description="Disordered" evidence="18">
    <location>
        <begin position="1"/>
        <end position="58"/>
    </location>
</feature>
<evidence type="ECO:0000256" key="5">
    <source>
        <dbReference type="ARBA" id="ARBA00022553"/>
    </source>
</evidence>
<dbReference type="SFLD" id="SFLDG00002">
    <property type="entry name" value="C1.7:_P-type_atpase_like"/>
    <property type="match status" value="1"/>
</dbReference>
<feature type="domain" description="P-type ATPase A" evidence="19">
    <location>
        <begin position="193"/>
        <end position="293"/>
    </location>
</feature>
<keyword evidence="15 17" id="KW-0472">Membrane</keyword>
<dbReference type="InterPro" id="IPR044492">
    <property type="entry name" value="P_typ_ATPase_HD_dom"/>
</dbReference>
<dbReference type="SUPFAM" id="SSF81653">
    <property type="entry name" value="Calcium ATPase, transduction domain A"/>
    <property type="match status" value="1"/>
</dbReference>
<feature type="transmembrane region" description="Helical" evidence="17">
    <location>
        <begin position="158"/>
        <end position="175"/>
    </location>
</feature>
<dbReference type="PANTHER" id="PTHR43520:SF8">
    <property type="entry name" value="P-TYPE CU(+) TRANSPORTER"/>
    <property type="match status" value="1"/>
</dbReference>
<evidence type="ECO:0000256" key="1">
    <source>
        <dbReference type="ARBA" id="ARBA00004651"/>
    </source>
</evidence>
<dbReference type="PRINTS" id="PR00943">
    <property type="entry name" value="CUATPASE"/>
</dbReference>
<protein>
    <recommendedName>
        <fullName evidence="3">P-type Cu(+) transporter</fullName>
        <ecNumber evidence="3">7.2.2.8</ecNumber>
    </recommendedName>
</protein>
<dbReference type="NCBIfam" id="TIGR01494">
    <property type="entry name" value="ATPase_P-type"/>
    <property type="match status" value="1"/>
</dbReference>
<dbReference type="EMBL" id="LGCI01000001">
    <property type="protein sequence ID" value="KOY84248.1"/>
    <property type="molecule type" value="Genomic_DNA"/>
</dbReference>
<comment type="subcellular location">
    <subcellularLocation>
        <location evidence="1">Cell membrane</location>
        <topology evidence="1">Multi-pass membrane protein</topology>
    </subcellularLocation>
</comment>
<keyword evidence="10 17" id="KW-0067">ATP-binding</keyword>
<keyword evidence="5" id="KW-0597">Phosphoprotein</keyword>
<reference evidence="20 21" key="1">
    <citation type="submission" date="2015-07" db="EMBL/GenBank/DDBJ databases">
        <title>Genome sequencing project for genomic taxonomy and phylogenomics of Bacillus-like bacteria.</title>
        <authorList>
            <person name="Liu B."/>
            <person name="Wang J."/>
            <person name="Zhu Y."/>
            <person name="Liu G."/>
            <person name="Chen Q."/>
            <person name="Chen Z."/>
            <person name="Che J."/>
            <person name="Ge C."/>
            <person name="Shi H."/>
            <person name="Pan Z."/>
            <person name="Liu X."/>
        </authorList>
    </citation>
    <scope>NUCLEOTIDE SEQUENCE [LARGE SCALE GENOMIC DNA]</scope>
    <source>
        <strain evidence="20 21">DSM 54</strain>
    </source>
</reference>